<dbReference type="SMART" id="SM00355">
    <property type="entry name" value="ZnF_C2H2"/>
    <property type="match status" value="6"/>
</dbReference>
<reference evidence="13" key="1">
    <citation type="submission" date="2021-06" db="EMBL/GenBank/DDBJ databases">
        <authorList>
            <person name="Hodson N. C."/>
            <person name="Mongue J. A."/>
            <person name="Jaron S. K."/>
        </authorList>
    </citation>
    <scope>NUCLEOTIDE SEQUENCE</scope>
</reference>
<evidence type="ECO:0000259" key="12">
    <source>
        <dbReference type="PROSITE" id="PS50157"/>
    </source>
</evidence>
<evidence type="ECO:0000313" key="13">
    <source>
        <dbReference type="EMBL" id="CAG7685981.1"/>
    </source>
</evidence>
<evidence type="ECO:0000256" key="6">
    <source>
        <dbReference type="ARBA" id="ARBA00023015"/>
    </source>
</evidence>
<accession>A0A8J2J6H4</accession>
<keyword evidence="8" id="KW-0804">Transcription</keyword>
<dbReference type="EMBL" id="CAJVCH010018630">
    <property type="protein sequence ID" value="CAG7685981.1"/>
    <property type="molecule type" value="Genomic_DNA"/>
</dbReference>
<sequence length="475" mass="54203">MDCKLNLCVLCGYAICDLTEINNEEVNLDSALILKNTFRVLKINESYPVLDEETGLVITLSQFCSLCLDRAQTLNKLFTQIDALHDHVTQIREDMEREFSVGNFGGNVESQGSSNMTALNSKLRSFICEKIINRQFPSTEHSGPQETPHDDYNFCGDDNHFSDSGLPQDTKQWTDLVEDKPTVSTTNSLEGPDQQENKKTPKKASSLLDTFVLVKRLSLQEIDKYTKKGRSSKRKRTPIISERKTKKLQLELEVKQNQFFCTVESCTRKTGFSTQILLECHVAKKHEGLTHPYTCKECGRKFRQPKIYEMHLKTHQGDYPFFCQYCGVGFLNSWTLGVHSVRHTGEMPYKCHLCPKAYKGHNGLKYHIRMTHTKEKPYTCDSCGKNFAQMDKLKRHIHAVHETERPWVCDLCGKTFAVSNYLYMHRRSVHDGHSFNKARSRKQQDESEAPPEGVAATVPEVLPNSTQSSATVDKS</sequence>
<dbReference type="InterPro" id="IPR013087">
    <property type="entry name" value="Znf_C2H2_type"/>
</dbReference>
<evidence type="ECO:0000256" key="4">
    <source>
        <dbReference type="ARBA" id="ARBA00022771"/>
    </source>
</evidence>
<dbReference type="AlphaFoldDB" id="A0A8J2J6H4"/>
<evidence type="ECO:0000256" key="8">
    <source>
        <dbReference type="ARBA" id="ARBA00023163"/>
    </source>
</evidence>
<evidence type="ECO:0000256" key="11">
    <source>
        <dbReference type="SAM" id="MobiDB-lite"/>
    </source>
</evidence>
<keyword evidence="9" id="KW-0539">Nucleus</keyword>
<proteinExistence type="predicted"/>
<protein>
    <recommendedName>
        <fullName evidence="12">C2H2-type domain-containing protein</fullName>
    </recommendedName>
</protein>
<evidence type="ECO:0000256" key="3">
    <source>
        <dbReference type="ARBA" id="ARBA00022737"/>
    </source>
</evidence>
<evidence type="ECO:0000256" key="1">
    <source>
        <dbReference type="ARBA" id="ARBA00004123"/>
    </source>
</evidence>
<keyword evidence="3" id="KW-0677">Repeat</keyword>
<feature type="domain" description="C2H2-type" evidence="12">
    <location>
        <begin position="407"/>
        <end position="435"/>
    </location>
</feature>
<dbReference type="Pfam" id="PF00096">
    <property type="entry name" value="zf-C2H2"/>
    <property type="match status" value="4"/>
</dbReference>
<dbReference type="InterPro" id="IPR050331">
    <property type="entry name" value="Zinc_finger"/>
</dbReference>
<keyword evidence="7" id="KW-0238">DNA-binding</keyword>
<evidence type="ECO:0000256" key="7">
    <source>
        <dbReference type="ARBA" id="ARBA00023125"/>
    </source>
</evidence>
<keyword evidence="6" id="KW-0805">Transcription regulation</keyword>
<comment type="caution">
    <text evidence="13">The sequence shown here is derived from an EMBL/GenBank/DDBJ whole genome shotgun (WGS) entry which is preliminary data.</text>
</comment>
<dbReference type="GO" id="GO:0006357">
    <property type="term" value="P:regulation of transcription by RNA polymerase II"/>
    <property type="evidence" value="ECO:0007669"/>
    <property type="project" value="UniProtKB-ARBA"/>
</dbReference>
<dbReference type="OrthoDB" id="6077919at2759"/>
<dbReference type="FunFam" id="3.30.160.60:FF:001289">
    <property type="entry name" value="Zinc finger protein 574"/>
    <property type="match status" value="1"/>
</dbReference>
<dbReference type="GO" id="GO:0008270">
    <property type="term" value="F:zinc ion binding"/>
    <property type="evidence" value="ECO:0007669"/>
    <property type="project" value="UniProtKB-KW"/>
</dbReference>
<evidence type="ECO:0000256" key="9">
    <source>
        <dbReference type="ARBA" id="ARBA00023242"/>
    </source>
</evidence>
<feature type="domain" description="C2H2-type" evidence="12">
    <location>
        <begin position="321"/>
        <end position="348"/>
    </location>
</feature>
<organism evidence="13 14">
    <name type="scientific">Allacma fusca</name>
    <dbReference type="NCBI Taxonomy" id="39272"/>
    <lineage>
        <taxon>Eukaryota</taxon>
        <taxon>Metazoa</taxon>
        <taxon>Ecdysozoa</taxon>
        <taxon>Arthropoda</taxon>
        <taxon>Hexapoda</taxon>
        <taxon>Collembola</taxon>
        <taxon>Symphypleona</taxon>
        <taxon>Sminthuridae</taxon>
        <taxon>Allacma</taxon>
    </lineage>
</organism>
<keyword evidence="5" id="KW-0862">Zinc</keyword>
<feature type="domain" description="C2H2-type" evidence="12">
    <location>
        <begin position="378"/>
        <end position="406"/>
    </location>
</feature>
<feature type="region of interest" description="Disordered" evidence="11">
    <location>
        <begin position="182"/>
        <end position="202"/>
    </location>
</feature>
<dbReference type="PROSITE" id="PS00028">
    <property type="entry name" value="ZINC_FINGER_C2H2_1"/>
    <property type="match status" value="5"/>
</dbReference>
<evidence type="ECO:0000256" key="5">
    <source>
        <dbReference type="ARBA" id="ARBA00022833"/>
    </source>
</evidence>
<feature type="domain" description="C2H2-type" evidence="12">
    <location>
        <begin position="293"/>
        <end position="320"/>
    </location>
</feature>
<keyword evidence="2" id="KW-0479">Metal-binding</keyword>
<feature type="compositionally biased region" description="Basic and acidic residues" evidence="11">
    <location>
        <begin position="147"/>
        <end position="161"/>
    </location>
</feature>
<feature type="region of interest" description="Disordered" evidence="11">
    <location>
        <begin position="137"/>
        <end position="161"/>
    </location>
</feature>
<feature type="compositionally biased region" description="Polar residues" evidence="11">
    <location>
        <begin position="463"/>
        <end position="475"/>
    </location>
</feature>
<dbReference type="PANTHER" id="PTHR16515:SF49">
    <property type="entry name" value="GASTRULA ZINC FINGER PROTEIN XLCGF49.1-LIKE-RELATED"/>
    <property type="match status" value="1"/>
</dbReference>
<dbReference type="GO" id="GO:0005634">
    <property type="term" value="C:nucleus"/>
    <property type="evidence" value="ECO:0007669"/>
    <property type="project" value="UniProtKB-SubCell"/>
</dbReference>
<evidence type="ECO:0000256" key="2">
    <source>
        <dbReference type="ARBA" id="ARBA00022723"/>
    </source>
</evidence>
<dbReference type="Proteomes" id="UP000708208">
    <property type="component" value="Unassembled WGS sequence"/>
</dbReference>
<comment type="subcellular location">
    <subcellularLocation>
        <location evidence="1">Nucleus</location>
    </subcellularLocation>
</comment>
<dbReference type="GO" id="GO:0003677">
    <property type="term" value="F:DNA binding"/>
    <property type="evidence" value="ECO:0007669"/>
    <property type="project" value="UniProtKB-KW"/>
</dbReference>
<keyword evidence="14" id="KW-1185">Reference proteome</keyword>
<name>A0A8J2J6H4_9HEXA</name>
<feature type="domain" description="C2H2-type" evidence="12">
    <location>
        <begin position="349"/>
        <end position="377"/>
    </location>
</feature>
<dbReference type="PANTHER" id="PTHR16515">
    <property type="entry name" value="PR DOMAIN ZINC FINGER PROTEIN"/>
    <property type="match status" value="1"/>
</dbReference>
<evidence type="ECO:0000313" key="14">
    <source>
        <dbReference type="Proteomes" id="UP000708208"/>
    </source>
</evidence>
<evidence type="ECO:0000256" key="10">
    <source>
        <dbReference type="PROSITE-ProRule" id="PRU00042"/>
    </source>
</evidence>
<gene>
    <name evidence="13" type="ORF">AFUS01_LOCUS3151</name>
</gene>
<dbReference type="PROSITE" id="PS50157">
    <property type="entry name" value="ZINC_FINGER_C2H2_2"/>
    <property type="match status" value="5"/>
</dbReference>
<keyword evidence="4 10" id="KW-0863">Zinc-finger</keyword>
<feature type="region of interest" description="Disordered" evidence="11">
    <location>
        <begin position="432"/>
        <end position="475"/>
    </location>
</feature>